<evidence type="ECO:0000256" key="6">
    <source>
        <dbReference type="RuleBase" id="RU003915"/>
    </source>
</evidence>
<evidence type="ECO:0000256" key="3">
    <source>
        <dbReference type="ARBA" id="ARBA00023110"/>
    </source>
</evidence>
<reference evidence="8 9" key="1">
    <citation type="journal article" date="2011" name="Front. Microbiol.">
        <title>Genomic signatures of strain selection and enhancement in Bacillus atrophaeus var. globigii, a historical biowarfare simulant.</title>
        <authorList>
            <person name="Gibbons H.S."/>
            <person name="Broomall S.M."/>
            <person name="McNew L.A."/>
            <person name="Daligault H."/>
            <person name="Chapman C."/>
            <person name="Bruce D."/>
            <person name="Karavis M."/>
            <person name="Krepps M."/>
            <person name="McGregor P.A."/>
            <person name="Hong C."/>
            <person name="Park K.H."/>
            <person name="Akmal A."/>
            <person name="Feldman A."/>
            <person name="Lin J.S."/>
            <person name="Chang W.E."/>
            <person name="Higgs B.W."/>
            <person name="Demirev P."/>
            <person name="Lindquist J."/>
            <person name="Liem A."/>
            <person name="Fochler E."/>
            <person name="Read T.D."/>
            <person name="Tapia R."/>
            <person name="Johnson S."/>
            <person name="Bishop-Lilly K.A."/>
            <person name="Detter C."/>
            <person name="Han C."/>
            <person name="Sozhamannan S."/>
            <person name="Rosenzweig C.N."/>
            <person name="Skowronski E.W."/>
        </authorList>
    </citation>
    <scope>NUCLEOTIDE SEQUENCE [LARGE SCALE GENOMIC DNA]</scope>
    <source>
        <strain evidence="8 9">MLST1</strain>
    </source>
</reference>
<dbReference type="InterPro" id="IPR046357">
    <property type="entry name" value="PPIase_dom_sf"/>
</dbReference>
<dbReference type="PANTHER" id="PTHR47861:SF4">
    <property type="entry name" value="FKBP-TYPE 16 KDA PEPTIDYL-PROLYL CIS-TRANS ISOMERASE"/>
    <property type="match status" value="1"/>
</dbReference>
<dbReference type="RefSeq" id="WP_126803186.1">
    <property type="nucleotide sequence ID" value="NZ_PIPL01000001.1"/>
</dbReference>
<evidence type="ECO:0000256" key="2">
    <source>
        <dbReference type="ARBA" id="ARBA00006577"/>
    </source>
</evidence>
<keyword evidence="9" id="KW-1185">Reference proteome</keyword>
<dbReference type="OrthoDB" id="9808891at2"/>
<proteinExistence type="inferred from homology"/>
<sequence>MSELAVIGDNSRVTMHFSIKLEDGSAADSSKVHGKPARFRMGDGNLTENFEKHLHGLKAGDEREFTLQPEEAFGQPLPENIYHIDKHKFSDETPAEPGAIIAFTQPDGREVPGIVRKVEGNEVTIDFNHPLAGQAVVFAVEILSVEDA</sequence>
<dbReference type="PROSITE" id="PS50059">
    <property type="entry name" value="FKBP_PPIASE"/>
    <property type="match status" value="1"/>
</dbReference>
<comment type="similarity">
    <text evidence="2 6">Belongs to the FKBP-type PPIase family.</text>
</comment>
<dbReference type="GO" id="GO:0003755">
    <property type="term" value="F:peptidyl-prolyl cis-trans isomerase activity"/>
    <property type="evidence" value="ECO:0007669"/>
    <property type="project" value="UniProtKB-UniRule"/>
</dbReference>
<dbReference type="PANTHER" id="PTHR47861">
    <property type="entry name" value="FKBP-TYPE PEPTIDYL-PROLYL CIS-TRANS ISOMERASE SLYD"/>
    <property type="match status" value="1"/>
</dbReference>
<feature type="domain" description="PPIase FKBP-type" evidence="7">
    <location>
        <begin position="10"/>
        <end position="75"/>
    </location>
</feature>
<comment type="caution">
    <text evidence="8">The sequence shown here is derived from an EMBL/GenBank/DDBJ whole genome shotgun (WGS) entry which is preliminary data.</text>
</comment>
<dbReference type="EMBL" id="PIPL01000001">
    <property type="protein sequence ID" value="RUO26376.1"/>
    <property type="molecule type" value="Genomic_DNA"/>
</dbReference>
<dbReference type="Gene3D" id="2.40.10.330">
    <property type="match status" value="1"/>
</dbReference>
<dbReference type="NCBIfam" id="NF011676">
    <property type="entry name" value="PRK15095.1"/>
    <property type="match status" value="1"/>
</dbReference>
<name>A0A432W8R9_9GAMM</name>
<dbReference type="Gene3D" id="3.10.50.40">
    <property type="match status" value="1"/>
</dbReference>
<organism evidence="8 9">
    <name type="scientific">Aliidiomarina minuta</name>
    <dbReference type="NCBI Taxonomy" id="880057"/>
    <lineage>
        <taxon>Bacteria</taxon>
        <taxon>Pseudomonadati</taxon>
        <taxon>Pseudomonadota</taxon>
        <taxon>Gammaproteobacteria</taxon>
        <taxon>Alteromonadales</taxon>
        <taxon>Idiomarinaceae</taxon>
        <taxon>Aliidiomarina</taxon>
    </lineage>
</organism>
<keyword evidence="3 5" id="KW-0697">Rotamase</keyword>
<dbReference type="Proteomes" id="UP000288293">
    <property type="component" value="Unassembled WGS sequence"/>
</dbReference>
<dbReference type="Pfam" id="PF00254">
    <property type="entry name" value="FKBP_C"/>
    <property type="match status" value="1"/>
</dbReference>
<protein>
    <recommendedName>
        <fullName evidence="6">Peptidyl-prolyl cis-trans isomerase</fullName>
        <ecNumber evidence="6">5.2.1.8</ecNumber>
    </recommendedName>
</protein>
<dbReference type="AlphaFoldDB" id="A0A432W8R9"/>
<accession>A0A432W8R9</accession>
<evidence type="ECO:0000256" key="4">
    <source>
        <dbReference type="ARBA" id="ARBA00023235"/>
    </source>
</evidence>
<evidence type="ECO:0000256" key="5">
    <source>
        <dbReference type="PROSITE-ProRule" id="PRU00277"/>
    </source>
</evidence>
<comment type="catalytic activity">
    <reaction evidence="1 5 6">
        <text>[protein]-peptidylproline (omega=180) = [protein]-peptidylproline (omega=0)</text>
        <dbReference type="Rhea" id="RHEA:16237"/>
        <dbReference type="Rhea" id="RHEA-COMP:10747"/>
        <dbReference type="Rhea" id="RHEA-COMP:10748"/>
        <dbReference type="ChEBI" id="CHEBI:83833"/>
        <dbReference type="ChEBI" id="CHEBI:83834"/>
        <dbReference type="EC" id="5.2.1.8"/>
    </reaction>
</comment>
<evidence type="ECO:0000259" key="7">
    <source>
        <dbReference type="PROSITE" id="PS50059"/>
    </source>
</evidence>
<dbReference type="InterPro" id="IPR001179">
    <property type="entry name" value="PPIase_FKBP_dom"/>
</dbReference>
<dbReference type="InterPro" id="IPR048261">
    <property type="entry name" value="SlpA/SlyD-like_ins_sf"/>
</dbReference>
<evidence type="ECO:0000313" key="8">
    <source>
        <dbReference type="EMBL" id="RUO26376.1"/>
    </source>
</evidence>
<dbReference type="SUPFAM" id="SSF54534">
    <property type="entry name" value="FKBP-like"/>
    <property type="match status" value="1"/>
</dbReference>
<gene>
    <name evidence="8" type="ORF">CWE09_06615</name>
</gene>
<dbReference type="EC" id="5.2.1.8" evidence="6"/>
<evidence type="ECO:0000256" key="1">
    <source>
        <dbReference type="ARBA" id="ARBA00000971"/>
    </source>
</evidence>
<keyword evidence="4 5" id="KW-0413">Isomerase</keyword>
<evidence type="ECO:0000313" key="9">
    <source>
        <dbReference type="Proteomes" id="UP000288293"/>
    </source>
</evidence>